<dbReference type="Pfam" id="PF01575">
    <property type="entry name" value="MaoC_dehydratas"/>
    <property type="match status" value="1"/>
</dbReference>
<comment type="caution">
    <text evidence="2">The sequence shown here is derived from an EMBL/GenBank/DDBJ whole genome shotgun (WGS) entry which is preliminary data.</text>
</comment>
<gene>
    <name evidence="2" type="ORF">NDI89_11335</name>
</gene>
<dbReference type="PANTHER" id="PTHR43664:SF1">
    <property type="entry name" value="BETA-METHYLMALYL-COA DEHYDRATASE"/>
    <property type="match status" value="1"/>
</dbReference>
<dbReference type="EMBL" id="JAMQOT010000003">
    <property type="protein sequence ID" value="MDF9746175.1"/>
    <property type="molecule type" value="Genomic_DNA"/>
</dbReference>
<dbReference type="SUPFAM" id="SSF54637">
    <property type="entry name" value="Thioesterase/thiol ester dehydrase-isomerase"/>
    <property type="match status" value="1"/>
</dbReference>
<keyword evidence="3" id="KW-1185">Reference proteome</keyword>
<protein>
    <submittedName>
        <fullName evidence="2">MaoC family dehydratase</fullName>
    </submittedName>
</protein>
<name>A0A9Q4Q087_9EURY</name>
<dbReference type="Gene3D" id="3.10.129.10">
    <property type="entry name" value="Hotdog Thioesterase"/>
    <property type="match status" value="1"/>
</dbReference>
<dbReference type="InterPro" id="IPR002539">
    <property type="entry name" value="MaoC-like_dom"/>
</dbReference>
<dbReference type="AlphaFoldDB" id="A0A9Q4Q087"/>
<dbReference type="PANTHER" id="PTHR43664">
    <property type="entry name" value="MONOAMINE OXIDASE-RELATED"/>
    <property type="match status" value="1"/>
</dbReference>
<dbReference type="CDD" id="cd03454">
    <property type="entry name" value="YdeM"/>
    <property type="match status" value="1"/>
</dbReference>
<dbReference type="Proteomes" id="UP001154061">
    <property type="component" value="Unassembled WGS sequence"/>
</dbReference>
<reference evidence="2" key="1">
    <citation type="submission" date="2022-06" db="EMBL/GenBank/DDBJ databases">
        <title>Natrinema sp. a new haloarchaeum isolate from saline soil.</title>
        <authorList>
            <person name="Strakova D."/>
            <person name="Galisteo C."/>
            <person name="Sanchez-Porro C."/>
            <person name="Ventosa A."/>
        </authorList>
    </citation>
    <scope>NUCLEOTIDE SEQUENCE</scope>
    <source>
        <strain evidence="2">S1CR25-10</strain>
    </source>
</reference>
<accession>A0A9Q4Q087</accession>
<sequence length="153" mass="17284">MPRYYEDLEIGETYETGGYTVTKEEIIEFAEQFDPQPFHLDEEAARDSMFGELVASGLHTLCLSVRLFVTEIVNGEVDIANMGGLGMDDLRWHEPVRPGETLRVRVEVVGKTPSTSRSDRGYVDFRRSVVNDADEEVMSILSHNIVRRTDAAD</sequence>
<evidence type="ECO:0000259" key="1">
    <source>
        <dbReference type="Pfam" id="PF01575"/>
    </source>
</evidence>
<organism evidence="2 3">
    <name type="scientific">Natrinema salsiterrestre</name>
    <dbReference type="NCBI Taxonomy" id="2950540"/>
    <lineage>
        <taxon>Archaea</taxon>
        <taxon>Methanobacteriati</taxon>
        <taxon>Methanobacteriota</taxon>
        <taxon>Stenosarchaea group</taxon>
        <taxon>Halobacteria</taxon>
        <taxon>Halobacteriales</taxon>
        <taxon>Natrialbaceae</taxon>
        <taxon>Natrinema</taxon>
    </lineage>
</organism>
<dbReference type="InterPro" id="IPR029069">
    <property type="entry name" value="HotDog_dom_sf"/>
</dbReference>
<feature type="domain" description="MaoC-like" evidence="1">
    <location>
        <begin position="10"/>
        <end position="115"/>
    </location>
</feature>
<proteinExistence type="predicted"/>
<evidence type="ECO:0000313" key="3">
    <source>
        <dbReference type="Proteomes" id="UP001154061"/>
    </source>
</evidence>
<dbReference type="InterPro" id="IPR052342">
    <property type="entry name" value="MCH/BMMD"/>
</dbReference>
<evidence type="ECO:0000313" key="2">
    <source>
        <dbReference type="EMBL" id="MDF9746175.1"/>
    </source>
</evidence>